<dbReference type="Pfam" id="PF23803">
    <property type="entry name" value="Phage_TAC_17"/>
    <property type="match status" value="1"/>
</dbReference>
<protein>
    <recommendedName>
        <fullName evidence="4">Tail assembly chaperone</fullName>
    </recommendedName>
</protein>
<dbReference type="Proteomes" id="UP000326805">
    <property type="component" value="Segment"/>
</dbReference>
<reference evidence="2 3" key="1">
    <citation type="submission" date="2019-08" db="EMBL/GenBank/DDBJ databases">
        <authorList>
            <person name="Ward C."/>
            <person name="Batin B."/>
            <person name="Choi E."/>
            <person name="Dhami J."/>
            <person name="Figueroa S."/>
            <person name="Kim S."/>
            <person name="Kim U."/>
            <person name="Klim L."/>
            <person name="Lee Y.S."/>
            <person name="Lim D."/>
            <person name="Nathaniel A."/>
            <person name="Shih C."/>
            <person name="Simental K."/>
            <person name="Shu E."/>
            <person name="Trivedi R."/>
            <person name="Valladolid I."/>
            <person name="Wang C."/>
            <person name="Yoo K."/>
            <person name="Choi J.D."/>
            <person name="Dean N."/>
            <person name="Muthiah A.S."/>
            <person name="Diaz A."/>
            <person name="Garlena R.A."/>
            <person name="Russell D.A."/>
            <person name="Pope W.H."/>
            <person name="Jacobs-Sera D."/>
            <person name="Hatfull G.F."/>
        </authorList>
    </citation>
    <scope>NUCLEOTIDE SEQUENCE [LARGE SCALE GENOMIC DNA]</scope>
</reference>
<keyword evidence="3" id="KW-1185">Reference proteome</keyword>
<feature type="region of interest" description="Disordered" evidence="1">
    <location>
        <begin position="152"/>
        <end position="200"/>
    </location>
</feature>
<name>A0A5P8D7C9_9CAUD</name>
<evidence type="ECO:0000256" key="1">
    <source>
        <dbReference type="SAM" id="MobiDB-lite"/>
    </source>
</evidence>
<dbReference type="KEGG" id="vg:55623436"/>
<dbReference type="EMBL" id="MN284896">
    <property type="protein sequence ID" value="QFP94935.1"/>
    <property type="molecule type" value="Genomic_DNA"/>
</dbReference>
<dbReference type="RefSeq" id="YP_009852801.1">
    <property type="nucleotide sequence ID" value="NC_048816.1"/>
</dbReference>
<dbReference type="InterPro" id="IPR057005">
    <property type="entry name" value="Phage_TAC_17"/>
</dbReference>
<gene>
    <name evidence="2" type="primary">53</name>
    <name evidence="2" type="ORF">SEA_OHMYWARD_53</name>
</gene>
<feature type="compositionally biased region" description="Polar residues" evidence="1">
    <location>
        <begin position="191"/>
        <end position="200"/>
    </location>
</feature>
<sequence length="213" mass="24406">MLKKTVAYTDFDDNDAMETLYFNLTKSELADNMSLEEELEKIQQDFIGMGKRKLEPKEIQRVLDLVKLFMRLSYGIRSEDGKRFVKTPQIWEEFTQTAAYDAFLFSLFQDPQNAFDFMVGILPKDMRNPAMEALKKQNGGIDPIKQASVMAAQQEQQARHDASQQVPNIADIPEEPAKTKVEDVPLPDPQPTLSNPPTQEEITAMTEWMARQQ</sequence>
<proteinExistence type="predicted"/>
<evidence type="ECO:0000313" key="3">
    <source>
        <dbReference type="Proteomes" id="UP000326805"/>
    </source>
</evidence>
<evidence type="ECO:0000313" key="2">
    <source>
        <dbReference type="EMBL" id="QFP94935.1"/>
    </source>
</evidence>
<evidence type="ECO:0008006" key="4">
    <source>
        <dbReference type="Google" id="ProtNLM"/>
    </source>
</evidence>
<accession>A0A5P8D7C9</accession>
<dbReference type="GeneID" id="55623436"/>
<organism evidence="2 3">
    <name type="scientific">Gordonia phage OhMyWard</name>
    <dbReference type="NCBI Taxonomy" id="2652414"/>
    <lineage>
        <taxon>Viruses</taxon>
        <taxon>Duplodnaviria</taxon>
        <taxon>Heunggongvirae</taxon>
        <taxon>Uroviricota</taxon>
        <taxon>Caudoviricetes</taxon>
        <taxon>Deejayvirinae</taxon>
        <taxon>Kenoshavirus</taxon>
        <taxon>Kenoshavirus ohmyward</taxon>
    </lineage>
</organism>